<dbReference type="Proteomes" id="UP000324065">
    <property type="component" value="Unassembled WGS sequence"/>
</dbReference>
<proteinExistence type="predicted"/>
<gene>
    <name evidence="1" type="ORF">F1188_00930</name>
</gene>
<organism evidence="1 2">
    <name type="scientific">Roseospira marina</name>
    <dbReference type="NCBI Taxonomy" id="140057"/>
    <lineage>
        <taxon>Bacteria</taxon>
        <taxon>Pseudomonadati</taxon>
        <taxon>Pseudomonadota</taxon>
        <taxon>Alphaproteobacteria</taxon>
        <taxon>Rhodospirillales</taxon>
        <taxon>Rhodospirillaceae</taxon>
        <taxon>Roseospira</taxon>
    </lineage>
</organism>
<keyword evidence="2" id="KW-1185">Reference proteome</keyword>
<evidence type="ECO:0000313" key="2">
    <source>
        <dbReference type="Proteomes" id="UP000324065"/>
    </source>
</evidence>
<protein>
    <submittedName>
        <fullName evidence="1">Uncharacterized protein</fullName>
    </submittedName>
</protein>
<sequence length="91" mass="9791">MSGSSERARVAIQTAYNIIMEQTAACDSTAFEVAVDVYRRFHPHVPEMDARDETSQIVADGAARPTLDLIAASGGFEAVHARTAVLEIEAI</sequence>
<dbReference type="RefSeq" id="WP_150060497.1">
    <property type="nucleotide sequence ID" value="NZ_JACHII010000001.1"/>
</dbReference>
<dbReference type="EMBL" id="VWPJ01000001">
    <property type="protein sequence ID" value="KAA5607361.1"/>
    <property type="molecule type" value="Genomic_DNA"/>
</dbReference>
<accession>A0A5M6IGC6</accession>
<comment type="caution">
    <text evidence="1">The sequence shown here is derived from an EMBL/GenBank/DDBJ whole genome shotgun (WGS) entry which is preliminary data.</text>
</comment>
<dbReference type="OrthoDB" id="9979062at2"/>
<dbReference type="AlphaFoldDB" id="A0A5M6IGC6"/>
<evidence type="ECO:0000313" key="1">
    <source>
        <dbReference type="EMBL" id="KAA5607361.1"/>
    </source>
</evidence>
<name>A0A5M6IGC6_9PROT</name>
<reference evidence="1 2" key="1">
    <citation type="submission" date="2019-09" db="EMBL/GenBank/DDBJ databases">
        <title>Genome sequence of Roseospira marina, one of the more divergent members of the non-sulfur purple photosynthetic bacterial family, the Rhodospirillaceae.</title>
        <authorList>
            <person name="Meyer T."/>
            <person name="Kyndt J."/>
        </authorList>
    </citation>
    <scope>NUCLEOTIDE SEQUENCE [LARGE SCALE GENOMIC DNA]</scope>
    <source>
        <strain evidence="1 2">DSM 15113</strain>
    </source>
</reference>